<protein>
    <submittedName>
        <fullName evidence="1">Uncharacterized protein</fullName>
    </submittedName>
</protein>
<organism evidence="1 2">
    <name type="scientific">Vermiconidia calcicola</name>
    <dbReference type="NCBI Taxonomy" id="1690605"/>
    <lineage>
        <taxon>Eukaryota</taxon>
        <taxon>Fungi</taxon>
        <taxon>Dikarya</taxon>
        <taxon>Ascomycota</taxon>
        <taxon>Pezizomycotina</taxon>
        <taxon>Dothideomycetes</taxon>
        <taxon>Dothideomycetidae</taxon>
        <taxon>Mycosphaerellales</taxon>
        <taxon>Extremaceae</taxon>
        <taxon>Vermiconidia</taxon>
    </lineage>
</organism>
<accession>A0ACC3MAS3</accession>
<reference evidence="1" key="1">
    <citation type="submission" date="2023-07" db="EMBL/GenBank/DDBJ databases">
        <title>Black Yeasts Isolated from many extreme environments.</title>
        <authorList>
            <person name="Coleine C."/>
            <person name="Stajich J.E."/>
            <person name="Selbmann L."/>
        </authorList>
    </citation>
    <scope>NUCLEOTIDE SEQUENCE</scope>
    <source>
        <strain evidence="1">CCFEE 5714</strain>
    </source>
</reference>
<sequence length="594" mass="65160">MKDDKSSEDGGKGALDLQTQSAKASSRAAQVSNHLPQQHDDKPNTGRRRRKAKEDELPADYSDLLGQMKTMRKIANTPDPSRTGYVRQKENGKLWVRERIHLLLDKGSFKEVGSVSGHVKWKLVKGIQEEPEEFTPYNNLQGFGKLRGRQIVFTADDFSIRAGHQDGNLMAKTLYMEKLAIALKLPMIKLVDGSSGGGSVSSIAVNGFSYVPPMQGFDTVIAQLNMGIPNLGAVLGPAIGLGAARVVCCHFSVMAADVGSLFNAGPKVVAGATFEEGLSFTELGGPAMHCTNGTIDNYAATETEAFEQIRTVLGYLPNCGTHVPPTVACDDPFDRVSPELRSIVPRRRERMYDMRKVISTIADEGSWFEIGALWGRTAIIGLARLGGRPIGVIANNAEVSTGALDASGSQKITRHLKFCDVFNLPVVQFVDVPGYAIGTVAERTATMRWGVELAKAYYSTTMPMFHVIVRKAYGVAGGIMVDCREPRMRVGWPSGEWGSLPLEGGVEVGHSAELRQIEKEKGLEARKARLEELDTMYKRLMNPVRTANHFSIEELIDPAKTREVVAEWCRLNYEAELPERVIKRIHGQVQPSYA</sequence>
<dbReference type="Proteomes" id="UP001281147">
    <property type="component" value="Unassembled WGS sequence"/>
</dbReference>
<keyword evidence="2" id="KW-1185">Reference proteome</keyword>
<evidence type="ECO:0000313" key="1">
    <source>
        <dbReference type="EMBL" id="KAK3680707.1"/>
    </source>
</evidence>
<gene>
    <name evidence="1" type="ORF">LTR37_021096</name>
</gene>
<comment type="caution">
    <text evidence="1">The sequence shown here is derived from an EMBL/GenBank/DDBJ whole genome shotgun (WGS) entry which is preliminary data.</text>
</comment>
<dbReference type="EMBL" id="JAUTXU010000431">
    <property type="protein sequence ID" value="KAK3680707.1"/>
    <property type="molecule type" value="Genomic_DNA"/>
</dbReference>
<evidence type="ECO:0000313" key="2">
    <source>
        <dbReference type="Proteomes" id="UP001281147"/>
    </source>
</evidence>
<proteinExistence type="predicted"/>
<name>A0ACC3MAS3_9PEZI</name>